<dbReference type="GO" id="GO:0005975">
    <property type="term" value="P:carbohydrate metabolic process"/>
    <property type="evidence" value="ECO:0007669"/>
    <property type="project" value="InterPro"/>
</dbReference>
<dbReference type="EC" id="1.1.1.94" evidence="12"/>
<dbReference type="Pfam" id="PF01210">
    <property type="entry name" value="NAD_Gly3P_dh_N"/>
    <property type="match status" value="1"/>
</dbReference>
<feature type="domain" description="Glycerol-3-phosphate dehydrogenase NAD-dependent N-terminal" evidence="13">
    <location>
        <begin position="3"/>
        <end position="155"/>
    </location>
</feature>
<evidence type="ECO:0000256" key="6">
    <source>
        <dbReference type="ARBA" id="ARBA00023098"/>
    </source>
</evidence>
<dbReference type="GO" id="GO:0051287">
    <property type="term" value="F:NAD binding"/>
    <property type="evidence" value="ECO:0007669"/>
    <property type="project" value="InterPro"/>
</dbReference>
<dbReference type="PIRSF" id="PIRSF000114">
    <property type="entry name" value="Glycerol-3-P_dh"/>
    <property type="match status" value="1"/>
</dbReference>
<evidence type="ECO:0000259" key="14">
    <source>
        <dbReference type="Pfam" id="PF07479"/>
    </source>
</evidence>
<evidence type="ECO:0000256" key="1">
    <source>
        <dbReference type="ARBA" id="ARBA00011009"/>
    </source>
</evidence>
<dbReference type="GO" id="GO:0005829">
    <property type="term" value="C:cytosol"/>
    <property type="evidence" value="ECO:0007669"/>
    <property type="project" value="TreeGrafter"/>
</dbReference>
<feature type="binding site" evidence="10">
    <location>
        <position position="266"/>
    </location>
    <ligand>
        <name>NAD(+)</name>
        <dbReference type="ChEBI" id="CHEBI:57540"/>
    </ligand>
</feature>
<evidence type="ECO:0000259" key="13">
    <source>
        <dbReference type="Pfam" id="PF01210"/>
    </source>
</evidence>
<keyword evidence="3" id="KW-0521">NADP</keyword>
<dbReference type="InterPro" id="IPR008927">
    <property type="entry name" value="6-PGluconate_DH-like_C_sf"/>
</dbReference>
<evidence type="ECO:0000256" key="5">
    <source>
        <dbReference type="ARBA" id="ARBA00023027"/>
    </source>
</evidence>
<reference evidence="15" key="2">
    <citation type="journal article" date="2021" name="PeerJ">
        <title>Extensive microbial diversity within the chicken gut microbiome revealed by metagenomics and culture.</title>
        <authorList>
            <person name="Gilroy R."/>
            <person name="Ravi A."/>
            <person name="Getino M."/>
            <person name="Pursley I."/>
            <person name="Horton D.L."/>
            <person name="Alikhan N.F."/>
            <person name="Baker D."/>
            <person name="Gharbi K."/>
            <person name="Hall N."/>
            <person name="Watson M."/>
            <person name="Adriaenssens E.M."/>
            <person name="Foster-Nyarko E."/>
            <person name="Jarju S."/>
            <person name="Secka A."/>
            <person name="Antonio M."/>
            <person name="Oren A."/>
            <person name="Chaudhuri R.R."/>
            <person name="La Ragione R."/>
            <person name="Hildebrand F."/>
            <person name="Pallen M.J."/>
        </authorList>
    </citation>
    <scope>NUCLEOTIDE SEQUENCE</scope>
    <source>
        <strain evidence="15">ChiGjej1B1-1684</strain>
    </source>
</reference>
<keyword evidence="2" id="KW-0444">Lipid biosynthesis</keyword>
<evidence type="ECO:0000256" key="4">
    <source>
        <dbReference type="ARBA" id="ARBA00023002"/>
    </source>
</evidence>
<dbReference type="PRINTS" id="PR00077">
    <property type="entry name" value="GPDHDRGNASE"/>
</dbReference>
<evidence type="ECO:0000256" key="2">
    <source>
        <dbReference type="ARBA" id="ARBA00022516"/>
    </source>
</evidence>
<dbReference type="InterPro" id="IPR006168">
    <property type="entry name" value="G3P_DH_NAD-dep"/>
</dbReference>
<dbReference type="EMBL" id="DVNG01000097">
    <property type="protein sequence ID" value="HIU50659.1"/>
    <property type="molecule type" value="Genomic_DNA"/>
</dbReference>
<evidence type="ECO:0000256" key="12">
    <source>
        <dbReference type="RuleBase" id="RU000439"/>
    </source>
</evidence>
<dbReference type="InterPro" id="IPR011128">
    <property type="entry name" value="G3P_DH_NAD-dep_N"/>
</dbReference>
<comment type="catalytic activity">
    <reaction evidence="12">
        <text>sn-glycerol 3-phosphate + NADP(+) = dihydroxyacetone phosphate + NADPH + H(+)</text>
        <dbReference type="Rhea" id="RHEA:11096"/>
        <dbReference type="ChEBI" id="CHEBI:15378"/>
        <dbReference type="ChEBI" id="CHEBI:57597"/>
        <dbReference type="ChEBI" id="CHEBI:57642"/>
        <dbReference type="ChEBI" id="CHEBI:57783"/>
        <dbReference type="ChEBI" id="CHEBI:58349"/>
        <dbReference type="EC" id="1.1.1.94"/>
    </reaction>
</comment>
<feature type="binding site" evidence="10">
    <location>
        <begin position="7"/>
        <end position="12"/>
    </location>
    <ligand>
        <name>NAD(+)</name>
        <dbReference type="ChEBI" id="CHEBI:57540"/>
    </ligand>
</feature>
<protein>
    <recommendedName>
        <fullName evidence="12">Glycerol-3-phosphate dehydrogenase</fullName>
        <ecNumber evidence="12">1.1.1.94</ecNumber>
    </recommendedName>
</protein>
<dbReference type="AlphaFoldDB" id="A0A9D1S7Z7"/>
<dbReference type="SUPFAM" id="SSF48179">
    <property type="entry name" value="6-phosphogluconate dehydrogenase C-terminal domain-like"/>
    <property type="match status" value="1"/>
</dbReference>
<keyword evidence="7" id="KW-0594">Phospholipid biosynthesis</keyword>
<evidence type="ECO:0000256" key="7">
    <source>
        <dbReference type="ARBA" id="ARBA00023209"/>
    </source>
</evidence>
<dbReference type="GO" id="GO:0046168">
    <property type="term" value="P:glycerol-3-phosphate catabolic process"/>
    <property type="evidence" value="ECO:0007669"/>
    <property type="project" value="InterPro"/>
</dbReference>
<keyword evidence="4 11" id="KW-0560">Oxidoreductase</keyword>
<dbReference type="PANTHER" id="PTHR11728:SF1">
    <property type="entry name" value="GLYCEROL-3-PHOSPHATE DEHYDROGENASE [NAD(+)] 2, CHLOROPLASTIC"/>
    <property type="match status" value="1"/>
</dbReference>
<dbReference type="InterPro" id="IPR013328">
    <property type="entry name" value="6PGD_dom2"/>
</dbReference>
<dbReference type="GO" id="GO:0008654">
    <property type="term" value="P:phospholipid biosynthetic process"/>
    <property type="evidence" value="ECO:0007669"/>
    <property type="project" value="UniProtKB-KW"/>
</dbReference>
<keyword evidence="6" id="KW-0443">Lipid metabolism</keyword>
<dbReference type="PROSITE" id="PS00957">
    <property type="entry name" value="NAD_G3PDH"/>
    <property type="match status" value="1"/>
</dbReference>
<proteinExistence type="inferred from homology"/>
<organism evidence="15 16">
    <name type="scientific">Candidatus Limousia pullorum</name>
    <dbReference type="NCBI Taxonomy" id="2840860"/>
    <lineage>
        <taxon>Bacteria</taxon>
        <taxon>Bacillati</taxon>
        <taxon>Bacillota</taxon>
        <taxon>Clostridia</taxon>
        <taxon>Eubacteriales</taxon>
        <taxon>Oscillospiraceae</taxon>
        <taxon>Oscillospiraceae incertae sedis</taxon>
        <taxon>Candidatus Limousia</taxon>
    </lineage>
</organism>
<dbReference type="Gene3D" id="3.40.50.720">
    <property type="entry name" value="NAD(P)-binding Rossmann-like Domain"/>
    <property type="match status" value="1"/>
</dbReference>
<evidence type="ECO:0000256" key="10">
    <source>
        <dbReference type="PIRSR" id="PIRSR000114-3"/>
    </source>
</evidence>
<reference evidence="15" key="1">
    <citation type="submission" date="2020-10" db="EMBL/GenBank/DDBJ databases">
        <authorList>
            <person name="Gilroy R."/>
        </authorList>
    </citation>
    <scope>NUCLEOTIDE SEQUENCE</scope>
    <source>
        <strain evidence="15">ChiGjej1B1-1684</strain>
    </source>
</reference>
<evidence type="ECO:0000256" key="11">
    <source>
        <dbReference type="RuleBase" id="RU000437"/>
    </source>
</evidence>
<evidence type="ECO:0000313" key="16">
    <source>
        <dbReference type="Proteomes" id="UP000824118"/>
    </source>
</evidence>
<name>A0A9D1S7Z7_9FIRM</name>
<feature type="active site" description="Proton acceptor" evidence="9">
    <location>
        <position position="187"/>
    </location>
</feature>
<dbReference type="InterPro" id="IPR006109">
    <property type="entry name" value="G3P_DH_NAD-dep_C"/>
</dbReference>
<comment type="similarity">
    <text evidence="1 11">Belongs to the NAD-dependent glycerol-3-phosphate dehydrogenase family.</text>
</comment>
<dbReference type="Gene3D" id="1.10.1040.10">
    <property type="entry name" value="N-(1-d-carboxylethyl)-l-norvaline Dehydrogenase, domain 2"/>
    <property type="match status" value="1"/>
</dbReference>
<dbReference type="NCBIfam" id="NF000940">
    <property type="entry name" value="PRK00094.1-2"/>
    <property type="match status" value="1"/>
</dbReference>
<comment type="caution">
    <text evidence="15">The sequence shown here is derived from an EMBL/GenBank/DDBJ whole genome shotgun (WGS) entry which is preliminary data.</text>
</comment>
<dbReference type="SUPFAM" id="SSF51735">
    <property type="entry name" value="NAD(P)-binding Rossmann-fold domains"/>
    <property type="match status" value="1"/>
</dbReference>
<evidence type="ECO:0000256" key="3">
    <source>
        <dbReference type="ARBA" id="ARBA00022857"/>
    </source>
</evidence>
<dbReference type="InterPro" id="IPR036291">
    <property type="entry name" value="NAD(P)-bd_dom_sf"/>
</dbReference>
<evidence type="ECO:0000313" key="15">
    <source>
        <dbReference type="EMBL" id="HIU50659.1"/>
    </source>
</evidence>
<evidence type="ECO:0000256" key="9">
    <source>
        <dbReference type="PIRSR" id="PIRSR000114-1"/>
    </source>
</evidence>
<gene>
    <name evidence="15" type="ORF">IAD22_06570</name>
</gene>
<accession>A0A9D1S7Z7</accession>
<sequence>MNVSVLGCGRWGSCIAWYLDKIGHNVTSCGLADAPEFIQLSTERKNDYLSFPPSITVTSDLGQAISTAEVIIISISCQHLRSYMVDIAKHDLKNKIIVLCMKGIEVSTGCRLSEVVGDFVDEKETPIAVWVGPGHPQDFVKGIPNCMVIDSNNKDVKTKLVEEFSGDIIRFYIGTDLIGSEIGAAAKNVVGIAAGILDGLNFTSLKGALMARAPYEVSRLIKAVGGNEKSAYGLCHLGDYEATLFSKWSHNRQFGEDFAHGKRFEKLAEGVMTSKALLKMGERYDVDLPIVRAVTNVLFDGNSIKETLDALFAREIRDEFWQAD</sequence>
<dbReference type="GO" id="GO:0047952">
    <property type="term" value="F:glycerol-3-phosphate dehydrogenase [NAD(P)+] activity"/>
    <property type="evidence" value="ECO:0007669"/>
    <property type="project" value="UniProtKB-EC"/>
</dbReference>
<keyword evidence="8" id="KW-1208">Phospholipid metabolism</keyword>
<dbReference type="Proteomes" id="UP000824118">
    <property type="component" value="Unassembled WGS sequence"/>
</dbReference>
<dbReference type="PANTHER" id="PTHR11728">
    <property type="entry name" value="GLYCEROL-3-PHOSPHATE DEHYDROGENASE"/>
    <property type="match status" value="1"/>
</dbReference>
<keyword evidence="5 10" id="KW-0520">NAD</keyword>
<evidence type="ECO:0000256" key="8">
    <source>
        <dbReference type="ARBA" id="ARBA00023264"/>
    </source>
</evidence>
<dbReference type="Pfam" id="PF07479">
    <property type="entry name" value="NAD_Gly3P_dh_C"/>
    <property type="match status" value="1"/>
</dbReference>
<feature type="domain" description="Glycerol-3-phosphate dehydrogenase NAD-dependent C-terminal" evidence="14">
    <location>
        <begin position="176"/>
        <end position="308"/>
    </location>
</feature>